<organism evidence="3 4">
    <name type="scientific">Orbilia brochopaga</name>
    <dbReference type="NCBI Taxonomy" id="3140254"/>
    <lineage>
        <taxon>Eukaryota</taxon>
        <taxon>Fungi</taxon>
        <taxon>Dikarya</taxon>
        <taxon>Ascomycota</taxon>
        <taxon>Pezizomycotina</taxon>
        <taxon>Orbiliomycetes</taxon>
        <taxon>Orbiliales</taxon>
        <taxon>Orbiliaceae</taxon>
        <taxon>Orbilia</taxon>
    </lineage>
</organism>
<evidence type="ECO:0000259" key="2">
    <source>
        <dbReference type="Pfam" id="PF07859"/>
    </source>
</evidence>
<dbReference type="EMBL" id="JAVHNQ010000005">
    <property type="protein sequence ID" value="KAK6346489.1"/>
    <property type="molecule type" value="Genomic_DNA"/>
</dbReference>
<dbReference type="InterPro" id="IPR013094">
    <property type="entry name" value="AB_hydrolase_3"/>
</dbReference>
<dbReference type="AlphaFoldDB" id="A0AAV9UQ51"/>
<sequence>MRLPRLLLPATAAFSVPAVRSTVSRPRQRLLRLCCLPPCRNYSTDPSPYPARFPRGLDTFYHPQYVNFYTRHLAGKLRYNPFDHPDGGISRQYPCQGDYQRSSPAAKKVTCEDIVLSRNATGSINLRIYNSRETTAQSPVILYLPSRGTNPTFATNEHHIIAYIAQLTNSTVVSVGYRISRPFPLSLHDASAALDWVRERLCTVDLETYAENLSGRLIAVLGTGLGGSLALSIGISEGRESGIIAAGAWAPIMDWAFDPLPGIAESPLSTLPRSIRRLDEYIQDYKNLGFGSDDVVNFNSLRELPQSQLNEIGLSKEILSTVKPLADNPFLSTDDLKRLRSRYLATAEDFTDPFVSPLYWFTSSGVNIWTELLSLIEETRLADPERPPQWISRLESEFFERRSRKAKSYPPLELVGKLTVPALRIVNGDGDILHDQIDQFVRAARDALYPAKPRTIDDVLNSEADDLKKQQYNSDVLESIPRSSEVESACDIFDSTQSFPETPQQSFHEMTQVLTPTVASPSKLSPADFFVQHEVKEKAAHCLITAAGEIQDGVEEAEKMAAWLLAVFNSEPKRANQWKTQKEHRRRVIEQLETERRRRRLFK</sequence>
<reference evidence="3 4" key="1">
    <citation type="submission" date="2019-10" db="EMBL/GenBank/DDBJ databases">
        <authorList>
            <person name="Palmer J.M."/>
        </authorList>
    </citation>
    <scope>NUCLEOTIDE SEQUENCE [LARGE SCALE GENOMIC DNA]</scope>
    <source>
        <strain evidence="3 4">TWF696</strain>
    </source>
</reference>
<comment type="caution">
    <text evidence="3">The sequence shown here is derived from an EMBL/GenBank/DDBJ whole genome shotgun (WGS) entry which is preliminary data.</text>
</comment>
<evidence type="ECO:0000256" key="1">
    <source>
        <dbReference type="ARBA" id="ARBA00022801"/>
    </source>
</evidence>
<dbReference type="Gene3D" id="3.40.50.1820">
    <property type="entry name" value="alpha/beta hydrolase"/>
    <property type="match status" value="1"/>
</dbReference>
<keyword evidence="4" id="KW-1185">Reference proteome</keyword>
<protein>
    <recommendedName>
        <fullName evidence="2">Alpha/beta hydrolase fold-3 domain-containing protein</fullName>
    </recommendedName>
</protein>
<evidence type="ECO:0000313" key="3">
    <source>
        <dbReference type="EMBL" id="KAK6346489.1"/>
    </source>
</evidence>
<dbReference type="Pfam" id="PF07859">
    <property type="entry name" value="Abhydrolase_3"/>
    <property type="match status" value="1"/>
</dbReference>
<proteinExistence type="predicted"/>
<dbReference type="Proteomes" id="UP001375240">
    <property type="component" value="Unassembled WGS sequence"/>
</dbReference>
<feature type="domain" description="Alpha/beta hydrolase fold-3" evidence="2">
    <location>
        <begin position="155"/>
        <end position="251"/>
    </location>
</feature>
<evidence type="ECO:0000313" key="4">
    <source>
        <dbReference type="Proteomes" id="UP001375240"/>
    </source>
</evidence>
<dbReference type="InterPro" id="IPR029058">
    <property type="entry name" value="AB_hydrolase_fold"/>
</dbReference>
<dbReference type="InterPro" id="IPR050300">
    <property type="entry name" value="GDXG_lipolytic_enzyme"/>
</dbReference>
<gene>
    <name evidence="3" type="ORF">TWF696_006616</name>
</gene>
<dbReference type="PANTHER" id="PTHR48081:SF8">
    <property type="entry name" value="ALPHA_BETA HYDROLASE FOLD-3 DOMAIN-CONTAINING PROTEIN-RELATED"/>
    <property type="match status" value="1"/>
</dbReference>
<dbReference type="GO" id="GO:0016787">
    <property type="term" value="F:hydrolase activity"/>
    <property type="evidence" value="ECO:0007669"/>
    <property type="project" value="UniProtKB-KW"/>
</dbReference>
<name>A0AAV9UQ51_9PEZI</name>
<keyword evidence="1" id="KW-0378">Hydrolase</keyword>
<dbReference type="SUPFAM" id="SSF53474">
    <property type="entry name" value="alpha/beta-Hydrolases"/>
    <property type="match status" value="1"/>
</dbReference>
<dbReference type="PANTHER" id="PTHR48081">
    <property type="entry name" value="AB HYDROLASE SUPERFAMILY PROTEIN C4A8.06C"/>
    <property type="match status" value="1"/>
</dbReference>
<accession>A0AAV9UQ51</accession>